<keyword evidence="3" id="KW-1185">Reference proteome</keyword>
<protein>
    <recommendedName>
        <fullName evidence="4">PEGA domain-containing protein</fullName>
    </recommendedName>
</protein>
<accession>A0A4Y9T0A3</accession>
<dbReference type="RefSeq" id="WP_135190580.1">
    <property type="nucleotide sequence ID" value="NZ_SPUM01000103.1"/>
</dbReference>
<dbReference type="Proteomes" id="UP000297258">
    <property type="component" value="Unassembled WGS sequence"/>
</dbReference>
<dbReference type="SUPFAM" id="SSF56112">
    <property type="entry name" value="Protein kinase-like (PK-like)"/>
    <property type="match status" value="1"/>
</dbReference>
<keyword evidence="1" id="KW-0812">Transmembrane</keyword>
<dbReference type="AlphaFoldDB" id="A0A4Y9T0A3"/>
<keyword evidence="1" id="KW-1133">Transmembrane helix</keyword>
<dbReference type="Gene3D" id="1.10.510.10">
    <property type="entry name" value="Transferase(Phosphotransferase) domain 1"/>
    <property type="match status" value="1"/>
</dbReference>
<name>A0A4Y9T0A3_9BURK</name>
<feature type="transmembrane region" description="Helical" evidence="1">
    <location>
        <begin position="189"/>
        <end position="209"/>
    </location>
</feature>
<evidence type="ECO:0000313" key="2">
    <source>
        <dbReference type="EMBL" id="TFW30918.1"/>
    </source>
</evidence>
<gene>
    <name evidence="2" type="ORF">E4O92_15180</name>
</gene>
<evidence type="ECO:0008006" key="4">
    <source>
        <dbReference type="Google" id="ProtNLM"/>
    </source>
</evidence>
<evidence type="ECO:0000256" key="1">
    <source>
        <dbReference type="SAM" id="Phobius"/>
    </source>
</evidence>
<evidence type="ECO:0000313" key="3">
    <source>
        <dbReference type="Proteomes" id="UP000297258"/>
    </source>
</evidence>
<organism evidence="2 3">
    <name type="scientific">Massilia horti</name>
    <dbReference type="NCBI Taxonomy" id="2562153"/>
    <lineage>
        <taxon>Bacteria</taxon>
        <taxon>Pseudomonadati</taxon>
        <taxon>Pseudomonadota</taxon>
        <taxon>Betaproteobacteria</taxon>
        <taxon>Burkholderiales</taxon>
        <taxon>Oxalobacteraceae</taxon>
        <taxon>Telluria group</taxon>
        <taxon>Massilia</taxon>
    </lineage>
</organism>
<keyword evidence="1" id="KW-0472">Membrane</keyword>
<sequence length="353" mass="38013">MTSTIGTEAQQDQGRTLRDIVLQHHELVNEAFCRKIFRRLLASLELQYAMQMPHRAITPDCVAFMENDEPILLPSSVDGDWQDEAADLRALASVVHFAITREWPPEAPLAPRHMPGYGDALTGAIDQCLFAEPDTRPQTIAQLRDLLGIVSLEPPMPALQQAPFADSPDTKVPPIHPPSQPTPGWLQRWLLIGAAACVLLAAAAAWLALLHGTNSGDLVTLGLPVTEHAAPEPYASETATTSSLDAQETLVEAAPVPETPAQTPPAAPAPPAIRTAAATPAATTYKLLIKPWGKVYVDGKERGISPPLKRLTLPAGRHTVRVANPNFPDRVLHIEAGKSASGKIDHDFSVTPR</sequence>
<dbReference type="EMBL" id="SPUM01000103">
    <property type="protein sequence ID" value="TFW30918.1"/>
    <property type="molecule type" value="Genomic_DNA"/>
</dbReference>
<reference evidence="2 3" key="1">
    <citation type="submission" date="2019-03" db="EMBL/GenBank/DDBJ databases">
        <title>Draft genome of Massilia hortus sp. nov., a novel bacterial species of the Oxalobacteraceae family.</title>
        <authorList>
            <person name="Peta V."/>
            <person name="Raths R."/>
            <person name="Bucking H."/>
        </authorList>
    </citation>
    <scope>NUCLEOTIDE SEQUENCE [LARGE SCALE GENOMIC DNA]</scope>
    <source>
        <strain evidence="2 3">ONC3</strain>
    </source>
</reference>
<dbReference type="InterPro" id="IPR011009">
    <property type="entry name" value="Kinase-like_dom_sf"/>
</dbReference>
<comment type="caution">
    <text evidence="2">The sequence shown here is derived from an EMBL/GenBank/DDBJ whole genome shotgun (WGS) entry which is preliminary data.</text>
</comment>
<dbReference type="OrthoDB" id="9801841at2"/>
<proteinExistence type="predicted"/>